<accession>A0A1I0DZS4</accession>
<dbReference type="EMBL" id="FOHU01000009">
    <property type="protein sequence ID" value="SET37384.1"/>
    <property type="molecule type" value="Genomic_DNA"/>
</dbReference>
<dbReference type="AlphaFoldDB" id="A0A1I0DZS4"/>
<evidence type="ECO:0000313" key="1">
    <source>
        <dbReference type="EMBL" id="SET37384.1"/>
    </source>
</evidence>
<reference evidence="1 2" key="1">
    <citation type="submission" date="2016-10" db="EMBL/GenBank/DDBJ databases">
        <authorList>
            <person name="de Groot N.N."/>
        </authorList>
    </citation>
    <scope>NUCLEOTIDE SEQUENCE [LARGE SCALE GENOMIC DNA]</scope>
    <source>
        <strain evidence="1 2">DSM 18979</strain>
    </source>
</reference>
<name>A0A1I0DZS4_9FIRM</name>
<keyword evidence="2" id="KW-1185">Reference proteome</keyword>
<dbReference type="Proteomes" id="UP000199568">
    <property type="component" value="Unassembled WGS sequence"/>
</dbReference>
<protein>
    <submittedName>
        <fullName evidence="1">Uncharacterized protein</fullName>
    </submittedName>
</protein>
<organism evidence="1 2">
    <name type="scientific">Natronincola peptidivorans</name>
    <dbReference type="NCBI Taxonomy" id="426128"/>
    <lineage>
        <taxon>Bacteria</taxon>
        <taxon>Bacillati</taxon>
        <taxon>Bacillota</taxon>
        <taxon>Clostridia</taxon>
        <taxon>Peptostreptococcales</taxon>
        <taxon>Natronincolaceae</taxon>
        <taxon>Natronincola</taxon>
    </lineage>
</organism>
<evidence type="ECO:0000313" key="2">
    <source>
        <dbReference type="Proteomes" id="UP000199568"/>
    </source>
</evidence>
<proteinExistence type="predicted"/>
<gene>
    <name evidence="1" type="ORF">SAMN05660297_02198</name>
</gene>
<sequence length="197" mass="22811">MDNQVKKIKALVLDLEKDSNPQSQISLLQELIASAEACKKHLLHIENLQKQEKAVIHIDNVDLQIEKISEEIFLYKSVMVKNYYDGDYLERFSEIRTSDLKTSGAFDIHNRFWKAHEVCGGNIFATVPLALIEDGQSTKLQRLHWDPVQVEVYEIINDVQSKLSRGQIINAVEKMFNHYLLVRELCGNIMMVLHYKI</sequence>